<protein>
    <recommendedName>
        <fullName evidence="1">BLUF domain-containing protein</fullName>
    </recommendedName>
</protein>
<reference evidence="2" key="1">
    <citation type="submission" date="2019-06" db="EMBL/GenBank/DDBJ databases">
        <title>Complete genome sequence of Methylogaea oryzae strain JCM16910.</title>
        <authorList>
            <person name="Asakawa S."/>
        </authorList>
    </citation>
    <scope>NUCLEOTIDE SEQUENCE</scope>
    <source>
        <strain evidence="2">E10</strain>
    </source>
</reference>
<dbReference type="AlphaFoldDB" id="A0A8D4VQZ6"/>
<keyword evidence="3" id="KW-1185">Reference proteome</keyword>
<organism evidence="2 3">
    <name type="scientific">Methylogaea oryzae</name>
    <dbReference type="NCBI Taxonomy" id="1295382"/>
    <lineage>
        <taxon>Bacteria</taxon>
        <taxon>Pseudomonadati</taxon>
        <taxon>Pseudomonadota</taxon>
        <taxon>Gammaproteobacteria</taxon>
        <taxon>Methylococcales</taxon>
        <taxon>Methylococcaceae</taxon>
        <taxon>Methylogaea</taxon>
    </lineage>
</organism>
<dbReference type="SMART" id="SM01034">
    <property type="entry name" value="BLUF"/>
    <property type="match status" value="1"/>
</dbReference>
<accession>A0A8D4VQZ6</accession>
<evidence type="ECO:0000313" key="3">
    <source>
        <dbReference type="Proteomes" id="UP000824988"/>
    </source>
</evidence>
<feature type="domain" description="BLUF" evidence="1">
    <location>
        <begin position="13"/>
        <end position="106"/>
    </location>
</feature>
<dbReference type="KEGG" id="moz:MoryE10_31060"/>
<dbReference type="GO" id="GO:0009882">
    <property type="term" value="F:blue light photoreceptor activity"/>
    <property type="evidence" value="ECO:0007669"/>
    <property type="project" value="InterPro"/>
</dbReference>
<dbReference type="PROSITE" id="PS50925">
    <property type="entry name" value="BLUF"/>
    <property type="match status" value="1"/>
</dbReference>
<dbReference type="Gene3D" id="3.30.70.100">
    <property type="match status" value="1"/>
</dbReference>
<gene>
    <name evidence="2" type="ORF">MoryE10_31060</name>
</gene>
<dbReference type="InterPro" id="IPR036046">
    <property type="entry name" value="Acylphosphatase-like_dom_sf"/>
</dbReference>
<dbReference type="Pfam" id="PF04940">
    <property type="entry name" value="BLUF"/>
    <property type="match status" value="1"/>
</dbReference>
<name>A0A8D4VQZ6_9GAMM</name>
<proteinExistence type="predicted"/>
<dbReference type="EMBL" id="AP019782">
    <property type="protein sequence ID" value="BBL72500.1"/>
    <property type="molecule type" value="Genomic_DNA"/>
</dbReference>
<dbReference type="GO" id="GO:0071949">
    <property type="term" value="F:FAD binding"/>
    <property type="evidence" value="ECO:0007669"/>
    <property type="project" value="InterPro"/>
</dbReference>
<evidence type="ECO:0000259" key="1">
    <source>
        <dbReference type="PROSITE" id="PS50925"/>
    </source>
</evidence>
<dbReference type="InterPro" id="IPR007024">
    <property type="entry name" value="BLUF_domain"/>
</dbReference>
<dbReference type="SUPFAM" id="SSF54975">
    <property type="entry name" value="Acylphosphatase/BLUF domain-like"/>
    <property type="match status" value="1"/>
</dbReference>
<sequence length="158" mass="18022">MATDVKDHAAMPLRLIAYISEYTGKPENIGADLADIRRVAKRFNRENGISGVLFFLNNRFMQVLEGEAGTLSALLRKIEADPRHTHLSYLLNAPITQRELADWNMDTFHLTQSEVFRPQTLQAVTRIYTANVEPDARSFLTLLEDMLNDPEVLRIVNH</sequence>
<dbReference type="Proteomes" id="UP000824988">
    <property type="component" value="Chromosome"/>
</dbReference>
<evidence type="ECO:0000313" key="2">
    <source>
        <dbReference type="EMBL" id="BBL72500.1"/>
    </source>
</evidence>